<proteinExistence type="inferred from homology"/>
<comment type="similarity">
    <text evidence="1 4">Belongs to the glycerate kinase type-1 family.</text>
</comment>
<gene>
    <name evidence="5" type="ORF">FHX39_002244</name>
</gene>
<dbReference type="GO" id="GO:0008887">
    <property type="term" value="F:glycerate kinase activity"/>
    <property type="evidence" value="ECO:0007669"/>
    <property type="project" value="UniProtKB-UniRule"/>
</dbReference>
<dbReference type="Proteomes" id="UP000565572">
    <property type="component" value="Unassembled WGS sequence"/>
</dbReference>
<dbReference type="InterPro" id="IPR036129">
    <property type="entry name" value="Glycerate_kinase_sf"/>
</dbReference>
<dbReference type="SUPFAM" id="SSF110738">
    <property type="entry name" value="Glycerate kinase I"/>
    <property type="match status" value="1"/>
</dbReference>
<dbReference type="InterPro" id="IPR004381">
    <property type="entry name" value="Glycerate_kinase"/>
</dbReference>
<dbReference type="PANTHER" id="PTHR21599:SF0">
    <property type="entry name" value="GLYCERATE KINASE"/>
    <property type="match status" value="1"/>
</dbReference>
<dbReference type="InterPro" id="IPR018193">
    <property type="entry name" value="Glyc_kinase_flavodox-like_fold"/>
</dbReference>
<evidence type="ECO:0000256" key="4">
    <source>
        <dbReference type="PIRNR" id="PIRNR006078"/>
    </source>
</evidence>
<keyword evidence="2 4" id="KW-0808">Transferase</keyword>
<dbReference type="NCBIfam" id="TIGR00045">
    <property type="entry name" value="glycerate kinase"/>
    <property type="match status" value="1"/>
</dbReference>
<accession>A0A7W5JVV4</accession>
<dbReference type="AlphaFoldDB" id="A0A7W5JVV4"/>
<dbReference type="EMBL" id="JACHZG010000001">
    <property type="protein sequence ID" value="MBB3327300.1"/>
    <property type="molecule type" value="Genomic_DNA"/>
</dbReference>
<keyword evidence="6" id="KW-1185">Reference proteome</keyword>
<evidence type="ECO:0000256" key="1">
    <source>
        <dbReference type="ARBA" id="ARBA00006284"/>
    </source>
</evidence>
<dbReference type="GO" id="GO:0031388">
    <property type="term" value="P:organic acid phosphorylation"/>
    <property type="evidence" value="ECO:0007669"/>
    <property type="project" value="UniProtKB-UniRule"/>
</dbReference>
<dbReference type="Pfam" id="PF02595">
    <property type="entry name" value="Gly_kinase"/>
    <property type="match status" value="1"/>
</dbReference>
<dbReference type="PANTHER" id="PTHR21599">
    <property type="entry name" value="GLYCERATE KINASE"/>
    <property type="match status" value="1"/>
</dbReference>
<evidence type="ECO:0000313" key="5">
    <source>
        <dbReference type="EMBL" id="MBB3327300.1"/>
    </source>
</evidence>
<dbReference type="RefSeq" id="WP_183338442.1">
    <property type="nucleotide sequence ID" value="NZ_JACHZG010000001.1"/>
</dbReference>
<keyword evidence="3 4" id="KW-0418">Kinase</keyword>
<dbReference type="PIRSF" id="PIRSF006078">
    <property type="entry name" value="GlxK"/>
    <property type="match status" value="1"/>
</dbReference>
<dbReference type="InterPro" id="IPR018197">
    <property type="entry name" value="Glycerate_kinase_RE-like"/>
</dbReference>
<evidence type="ECO:0000256" key="2">
    <source>
        <dbReference type="ARBA" id="ARBA00022679"/>
    </source>
</evidence>
<evidence type="ECO:0000256" key="3">
    <source>
        <dbReference type="ARBA" id="ARBA00022777"/>
    </source>
</evidence>
<organism evidence="5 6">
    <name type="scientific">Microlunatus antarcticus</name>
    <dbReference type="NCBI Taxonomy" id="53388"/>
    <lineage>
        <taxon>Bacteria</taxon>
        <taxon>Bacillati</taxon>
        <taxon>Actinomycetota</taxon>
        <taxon>Actinomycetes</taxon>
        <taxon>Propionibacteriales</taxon>
        <taxon>Propionibacteriaceae</taxon>
        <taxon>Microlunatus</taxon>
    </lineage>
</organism>
<name>A0A7W5JVV4_9ACTN</name>
<protein>
    <submittedName>
        <fullName evidence="5">Glycerate kinase</fullName>
        <ecNumber evidence="5">2.7.1.31</ecNumber>
    </submittedName>
</protein>
<dbReference type="Gene3D" id="3.90.1510.10">
    <property type="entry name" value="Glycerate kinase, domain 2"/>
    <property type="match status" value="1"/>
</dbReference>
<evidence type="ECO:0000313" key="6">
    <source>
        <dbReference type="Proteomes" id="UP000565572"/>
    </source>
</evidence>
<sequence length="379" mass="37321">MKVVAAFDSFKGSLSSREAGEAVAEGVRAAVPDAEVVVVGVADGGEGLVDALLVGGGHETFVDAVDPFGRPLRTGYAVLDDGTAVVEAARTIGLDLVGAVDATVPYRASSSGLGLQVAAALASGAPRVLVGLGGSATTDGGTGLLAALGARLELVPEGSAGAGNLLPHVVAVHDLPDLSRVEVLTDVTSPLLGPTGAARMFGPQKGADPTQVEALEAHLTRWAPLLAAASGQQVSAVVGTPGSGAAGGLGAALLACGATLVPGFARVAELVGLDDALVGADLVLTGEGSFDAQSALGKGPVGVADLARARGVPVVVLAGRVEHPLGAVGERVDAAFGVHPVPRTPLEAMDPIVTAAALRATASQVVRLVRRTHGLADAR</sequence>
<comment type="caution">
    <text evidence="5">The sequence shown here is derived from an EMBL/GenBank/DDBJ whole genome shotgun (WGS) entry which is preliminary data.</text>
</comment>
<dbReference type="Gene3D" id="3.40.50.10350">
    <property type="entry name" value="Glycerate kinase, domain 1"/>
    <property type="match status" value="1"/>
</dbReference>
<reference evidence="5 6" key="1">
    <citation type="submission" date="2020-08" db="EMBL/GenBank/DDBJ databases">
        <title>Sequencing the genomes of 1000 actinobacteria strains.</title>
        <authorList>
            <person name="Klenk H.-P."/>
        </authorList>
    </citation>
    <scope>NUCLEOTIDE SEQUENCE [LARGE SCALE GENOMIC DNA]</scope>
    <source>
        <strain evidence="5 6">DSM 11053</strain>
    </source>
</reference>
<dbReference type="EC" id="2.7.1.31" evidence="5"/>